<comment type="caution">
    <text evidence="2">The sequence shown here is derived from an EMBL/GenBank/DDBJ whole genome shotgun (WGS) entry which is preliminary data.</text>
</comment>
<keyword evidence="1" id="KW-1133">Transmembrane helix</keyword>
<dbReference type="PANTHER" id="PTHR13132">
    <property type="entry name" value="ALPHA- 1,6 -FUCOSYLTRANSFERASE"/>
    <property type="match status" value="1"/>
</dbReference>
<accession>A0ABP0DET2</accession>
<keyword evidence="3" id="KW-1185">Reference proteome</keyword>
<organism evidence="2 3">
    <name type="scientific">Sporothrix epigloea</name>
    <dbReference type="NCBI Taxonomy" id="1892477"/>
    <lineage>
        <taxon>Eukaryota</taxon>
        <taxon>Fungi</taxon>
        <taxon>Dikarya</taxon>
        <taxon>Ascomycota</taxon>
        <taxon>Pezizomycotina</taxon>
        <taxon>Sordariomycetes</taxon>
        <taxon>Sordariomycetidae</taxon>
        <taxon>Ophiostomatales</taxon>
        <taxon>Ophiostomataceae</taxon>
        <taxon>Sporothrix</taxon>
    </lineage>
</organism>
<proteinExistence type="predicted"/>
<sequence>MIVAPPRINLRRAASYTHDKGPQSSTSSRFGFEHLLFASPPPSPGLPQLLPRKKKASHIPRPRRVLRVVVYVLGLVSALYLSCVVLFGNSTNARTIRSGFYIWPTEVDTGPRADDTDRGYNTIARSKLPGHPTPVIVSDEHGKAKWTVSIPPNAKFPLATDEYTSICDKCLDVANRVDILRGKSSGGISSISIGGIPGINKKSQTSKSATERLHTFDNNFIDVHEAEEAGYLTGSVSIATLINQQSNNNDDGKIVGEEDMSSAQRAKKPVCGRSLTFVLASADAGLGRTLMLLWMAYAQAQVEGREFFIDDTRWAYGRYTQIFAPPPSPECRPPLRHEMLPCPHQARHLVMTIDTASRFILAEEDDGVEGVAPERTAHLFDLARKGCEALFHLNLDDAKHVAKRVKQIQAEAVLAEHGADADLSTERGAIVGVHVRRGDRRPAEFQYRDSYLPLNLYADRAAGEIAASTHVRRKSAFPSPLPALMVLATDDPMVYQSEEFASATRAQKHIRLANKAATEPPVSQRGALRKFVDEAFGWEGGFYAAMFWNLGGAAPPTPDAVPMAAEALRIRSLVGRAYMMDLAVLAEASDSVVCAVSATGCRLLAVMMGRDKAFKQGRWINIDGEYGWWAVDF</sequence>
<evidence type="ECO:0000313" key="2">
    <source>
        <dbReference type="EMBL" id="CAK7265396.1"/>
    </source>
</evidence>
<feature type="transmembrane region" description="Helical" evidence="1">
    <location>
        <begin position="68"/>
        <end position="88"/>
    </location>
</feature>
<protein>
    <submittedName>
        <fullName evidence="2">Uncharacterized protein</fullName>
    </submittedName>
</protein>
<keyword evidence="1" id="KW-0812">Transmembrane</keyword>
<name>A0ABP0DET2_9PEZI</name>
<reference evidence="2 3" key="1">
    <citation type="submission" date="2024-01" db="EMBL/GenBank/DDBJ databases">
        <authorList>
            <person name="Allen C."/>
            <person name="Tagirdzhanova G."/>
        </authorList>
    </citation>
    <scope>NUCLEOTIDE SEQUENCE [LARGE SCALE GENOMIC DNA]</scope>
    <source>
        <strain evidence="2 3">CBS 573.63</strain>
    </source>
</reference>
<dbReference type="Proteomes" id="UP001642501">
    <property type="component" value="Unassembled WGS sequence"/>
</dbReference>
<evidence type="ECO:0000313" key="3">
    <source>
        <dbReference type="Proteomes" id="UP001642501"/>
    </source>
</evidence>
<keyword evidence="1" id="KW-0472">Membrane</keyword>
<dbReference type="PANTHER" id="PTHR13132:SF29">
    <property type="entry name" value="ALPHA-(1,6)-FUCOSYLTRANSFERASE"/>
    <property type="match status" value="1"/>
</dbReference>
<dbReference type="EMBL" id="CAWUOM010000016">
    <property type="protein sequence ID" value="CAK7265396.1"/>
    <property type="molecule type" value="Genomic_DNA"/>
</dbReference>
<gene>
    <name evidence="2" type="ORF">SEPCBS57363_001561</name>
</gene>
<evidence type="ECO:0000256" key="1">
    <source>
        <dbReference type="SAM" id="Phobius"/>
    </source>
</evidence>